<dbReference type="Proteomes" id="UP000547879">
    <property type="component" value="Unassembled WGS sequence"/>
</dbReference>
<sequence length="70" mass="7736">MVWRPVSSLAANKLVFLEFDHLTSAHWIGYVNADGICEWPEKVAGCRPTGWQDTLTNISAVAKFCKQAGV</sequence>
<reference evidence="1 2" key="1">
    <citation type="submission" date="2020-08" db="EMBL/GenBank/DDBJ databases">
        <title>Genomic Encyclopedia of Type Strains, Phase IV (KMG-IV): sequencing the most valuable type-strain genomes for metagenomic binning, comparative biology and taxonomic classification.</title>
        <authorList>
            <person name="Goeker M."/>
        </authorList>
    </citation>
    <scope>NUCLEOTIDE SEQUENCE [LARGE SCALE GENOMIC DNA]</scope>
    <source>
        <strain evidence="1 2">DSM 100734</strain>
    </source>
</reference>
<dbReference type="AlphaFoldDB" id="A0A7W9YDA1"/>
<evidence type="ECO:0000313" key="2">
    <source>
        <dbReference type="Proteomes" id="UP000547879"/>
    </source>
</evidence>
<dbReference type="EMBL" id="JACHEG010000010">
    <property type="protein sequence ID" value="MBB6165603.1"/>
    <property type="molecule type" value="Genomic_DNA"/>
</dbReference>
<keyword evidence="2" id="KW-1185">Reference proteome</keyword>
<accession>A0A7W9YDA1</accession>
<gene>
    <name evidence="1" type="ORF">HNQ72_005451</name>
</gene>
<organism evidence="1 2">
    <name type="scientific">Rhizobium wenxiniae</name>
    <dbReference type="NCBI Taxonomy" id="1737357"/>
    <lineage>
        <taxon>Bacteria</taxon>
        <taxon>Pseudomonadati</taxon>
        <taxon>Pseudomonadota</taxon>
        <taxon>Alphaproteobacteria</taxon>
        <taxon>Hyphomicrobiales</taxon>
        <taxon>Rhizobiaceae</taxon>
        <taxon>Rhizobium/Agrobacterium group</taxon>
        <taxon>Rhizobium</taxon>
    </lineage>
</organism>
<protein>
    <submittedName>
        <fullName evidence="1">Uncharacterized protein</fullName>
    </submittedName>
</protein>
<evidence type="ECO:0000313" key="1">
    <source>
        <dbReference type="EMBL" id="MBB6165603.1"/>
    </source>
</evidence>
<proteinExistence type="predicted"/>
<comment type="caution">
    <text evidence="1">The sequence shown here is derived from an EMBL/GenBank/DDBJ whole genome shotgun (WGS) entry which is preliminary data.</text>
</comment>
<name>A0A7W9YDA1_9HYPH</name>